<dbReference type="SMART" id="SM00291">
    <property type="entry name" value="ZnF_ZZ"/>
    <property type="match status" value="1"/>
</dbReference>
<evidence type="ECO:0000256" key="10">
    <source>
        <dbReference type="ARBA" id="ARBA00023006"/>
    </source>
</evidence>
<feature type="region of interest" description="Disordered" evidence="13">
    <location>
        <begin position="196"/>
        <end position="227"/>
    </location>
</feature>
<dbReference type="PANTHER" id="PTHR20930">
    <property type="entry name" value="OVARIAN CARCINOMA ANTIGEN CA125-RELATED"/>
    <property type="match status" value="1"/>
</dbReference>
<evidence type="ECO:0000256" key="13">
    <source>
        <dbReference type="SAM" id="MobiDB-lite"/>
    </source>
</evidence>
<protein>
    <submittedName>
        <fullName evidence="18">Protein JOKA2</fullName>
    </submittedName>
</protein>
<dbReference type="InterPro" id="IPR013783">
    <property type="entry name" value="Ig-like_fold"/>
</dbReference>
<dbReference type="RefSeq" id="XP_015882477.3">
    <property type="nucleotide sequence ID" value="XM_016026991.4"/>
</dbReference>
<dbReference type="InParanoid" id="A0A6P3ZSK2"/>
<feature type="domain" description="PB1" evidence="16">
    <location>
        <begin position="4"/>
        <end position="86"/>
    </location>
</feature>
<feature type="domain" description="ZZ-type" evidence="15">
    <location>
        <begin position="361"/>
        <end position="411"/>
    </location>
</feature>
<dbReference type="CDD" id="cd14319">
    <property type="entry name" value="UBA_NBR1"/>
    <property type="match status" value="1"/>
</dbReference>
<dbReference type="Pfam" id="PF24932">
    <property type="entry name" value="UBA_NBR1_C"/>
    <property type="match status" value="2"/>
</dbReference>
<evidence type="ECO:0000256" key="11">
    <source>
        <dbReference type="ARBA" id="ARBA00023329"/>
    </source>
</evidence>
<keyword evidence="7 12" id="KW-0863">Zinc-finger</keyword>
<dbReference type="FunFam" id="2.60.40.10:FF:000199">
    <property type="entry name" value="next to BRCA1 gene 1 protein-like"/>
    <property type="match status" value="1"/>
</dbReference>
<dbReference type="Gene3D" id="3.10.20.90">
    <property type="entry name" value="Phosphatidylinositol 3-kinase Catalytic Subunit, Chain A, domain 1"/>
    <property type="match status" value="1"/>
</dbReference>
<proteinExistence type="predicted"/>
<evidence type="ECO:0000256" key="5">
    <source>
        <dbReference type="ARBA" id="ARBA00022554"/>
    </source>
</evidence>
<organism evidence="17 18">
    <name type="scientific">Ziziphus jujuba</name>
    <name type="common">Chinese jujube</name>
    <name type="synonym">Ziziphus sativa</name>
    <dbReference type="NCBI Taxonomy" id="326968"/>
    <lineage>
        <taxon>Eukaryota</taxon>
        <taxon>Viridiplantae</taxon>
        <taxon>Streptophyta</taxon>
        <taxon>Embryophyta</taxon>
        <taxon>Tracheophyta</taxon>
        <taxon>Spermatophyta</taxon>
        <taxon>Magnoliopsida</taxon>
        <taxon>eudicotyledons</taxon>
        <taxon>Gunneridae</taxon>
        <taxon>Pentapetalae</taxon>
        <taxon>rosids</taxon>
        <taxon>fabids</taxon>
        <taxon>Rosales</taxon>
        <taxon>Rhamnaceae</taxon>
        <taxon>Paliureae</taxon>
        <taxon>Ziziphus</taxon>
    </lineage>
</organism>
<evidence type="ECO:0000256" key="12">
    <source>
        <dbReference type="PROSITE-ProRule" id="PRU00228"/>
    </source>
</evidence>
<evidence type="ECO:0000256" key="4">
    <source>
        <dbReference type="ARBA" id="ARBA00022448"/>
    </source>
</evidence>
<dbReference type="PROSITE" id="PS51745">
    <property type="entry name" value="PB1"/>
    <property type="match status" value="1"/>
</dbReference>
<keyword evidence="9" id="KW-0653">Protein transport</keyword>
<evidence type="ECO:0000256" key="8">
    <source>
        <dbReference type="ARBA" id="ARBA00022833"/>
    </source>
</evidence>
<evidence type="ECO:0000256" key="6">
    <source>
        <dbReference type="ARBA" id="ARBA00022723"/>
    </source>
</evidence>
<dbReference type="SUPFAM" id="SSF57850">
    <property type="entry name" value="RING/U-box"/>
    <property type="match status" value="1"/>
</dbReference>
<feature type="domain" description="UBA" evidence="14">
    <location>
        <begin position="704"/>
        <end position="742"/>
    </location>
</feature>
<comment type="subunit">
    <text evidence="3">Homodimers and heterodimers.</text>
</comment>
<reference evidence="17" key="1">
    <citation type="submission" date="2025-05" db="UniProtKB">
        <authorList>
            <consortium name="RefSeq"/>
        </authorList>
    </citation>
    <scope>NUCLEOTIDE SEQUENCE [LARGE SCALE GENOMIC DNA]</scope>
</reference>
<dbReference type="Proteomes" id="UP001652623">
    <property type="component" value="Chromosome 2"/>
</dbReference>
<reference evidence="18" key="2">
    <citation type="submission" date="2025-08" db="UniProtKB">
        <authorList>
            <consortium name="RefSeq"/>
        </authorList>
    </citation>
    <scope>IDENTIFICATION</scope>
    <source>
        <tissue evidence="18">Seedling</tissue>
    </source>
</reference>
<dbReference type="KEGG" id="zju:107418304"/>
<name>A0A6P3ZSK2_ZIZJJ</name>
<dbReference type="Gene3D" id="2.60.40.10">
    <property type="entry name" value="Immunoglobulins"/>
    <property type="match status" value="1"/>
</dbReference>
<feature type="region of interest" description="Disordered" evidence="13">
    <location>
        <begin position="95"/>
        <end position="116"/>
    </location>
</feature>
<evidence type="ECO:0000256" key="2">
    <source>
        <dbReference type="ARBA" id="ARBA00004419"/>
    </source>
</evidence>
<evidence type="ECO:0000256" key="1">
    <source>
        <dbReference type="ARBA" id="ARBA00004116"/>
    </source>
</evidence>
<dbReference type="InterPro" id="IPR000433">
    <property type="entry name" value="Znf_ZZ"/>
</dbReference>
<dbReference type="InterPro" id="IPR009060">
    <property type="entry name" value="UBA-like_sf"/>
</dbReference>
<dbReference type="Gene3D" id="3.30.60.90">
    <property type="match status" value="1"/>
</dbReference>
<sequence length="789" mass="85844">MASTMVIKVKSGNSLRRFNVPVNENDQLDLDMDGLRAKILSLFSFPSDADITLTYVDEDGDVVTLVDDDDLRDAMQQQLKFLRIDVLLNNEKGGKSYARSSGSSTPSRSPRAQHPLPNINSAAAEVLKCLPEPLRESLVKLSLDLASKATSSSSPIFSELVDCLSKMGISYMNSDLRPQFGGDGQSRDSEIRMGQSVPAAAGSNASKPDVRAEVLGQSTSLESSSNVNRGVDVQNVTRAVGATVNPVAAPVDLNIPVDSNPPCPKNENSTPVDSSFCVGDKRKEAKQVKVNALGKSIGCGGSSSFHGPQLYSPVSSQTNPFTECPFLGMPMLNDPAAPPSTGRRIHPFKRNHTDAMGGIFHRGVRCDGCGVHPITGPRFKSKVKEDYDLCSICFSEMGNEADYIRLDHPLTSRHLRLFKGLREQEHAPFTFPPVLHHLSRDGATKTCRPKLDSRFVLDVNVMDGTMMGPSTPFTKIWRMRNNGSLVWPQGTQLVWIGGDRLCNATSVEIEIPASGVPVDSELDIAVDFTAPESPGRYTSYWRMSSPSGQKFGQRVWVLIQVDTYVNDLLSESSQGLNLNLPPKTSESIGPEIMDVNVNPEVDGDLLKPSSSNSVMEPAISTYNAHRDSEQEMHLPTDESLHVARGASPSPLIDTSSPVSYPVVDSSGPALFSEVAPSATVVASPTPTTVVNMTPLPEETNPSTAVEESLLKELEEMGFKQVDLNKEVLRMNEYNLQQSVDHLCGVADWDPILEELQEMGFADTEMNKRLLVKNNGSLKRVVMDLISGQE</sequence>
<keyword evidence="11" id="KW-0968">Cytoplasmic vesicle</keyword>
<evidence type="ECO:0000259" key="16">
    <source>
        <dbReference type="PROSITE" id="PS51745"/>
    </source>
</evidence>
<dbReference type="GO" id="GO:0008270">
    <property type="term" value="F:zinc ion binding"/>
    <property type="evidence" value="ECO:0007669"/>
    <property type="project" value="UniProtKB-KW"/>
</dbReference>
<evidence type="ECO:0000313" key="18">
    <source>
        <dbReference type="RefSeq" id="XP_015882477.3"/>
    </source>
</evidence>
<dbReference type="InterPro" id="IPR043145">
    <property type="entry name" value="Znf_ZZ_sf"/>
</dbReference>
<keyword evidence="5" id="KW-0926">Vacuole</keyword>
<dbReference type="PROSITE" id="PS50135">
    <property type="entry name" value="ZF_ZZ_2"/>
    <property type="match status" value="1"/>
</dbReference>
<dbReference type="SUPFAM" id="SSF54277">
    <property type="entry name" value="CAD &amp; PB1 domains"/>
    <property type="match status" value="1"/>
</dbReference>
<keyword evidence="6" id="KW-0479">Metal-binding</keyword>
<dbReference type="InterPro" id="IPR032350">
    <property type="entry name" value="Nbr1_FW"/>
</dbReference>
<dbReference type="SUPFAM" id="SSF46934">
    <property type="entry name" value="UBA-like"/>
    <property type="match status" value="2"/>
</dbReference>
<dbReference type="InterPro" id="IPR056893">
    <property type="entry name" value="UBA_Nbr1_C"/>
</dbReference>
<dbReference type="FunCoup" id="A0A6P3ZSK2">
    <property type="interactions" value="1150"/>
</dbReference>
<keyword evidence="17" id="KW-1185">Reference proteome</keyword>
<dbReference type="AlphaFoldDB" id="A0A6P3ZSK2"/>
<evidence type="ECO:0000313" key="17">
    <source>
        <dbReference type="Proteomes" id="UP001652623"/>
    </source>
</evidence>
<dbReference type="GO" id="GO:0005776">
    <property type="term" value="C:autophagosome"/>
    <property type="evidence" value="ECO:0007669"/>
    <property type="project" value="UniProtKB-SubCell"/>
</dbReference>
<dbReference type="GeneID" id="107418304"/>
<dbReference type="Pfam" id="PF16158">
    <property type="entry name" value="N_BRCA1_IG"/>
    <property type="match status" value="1"/>
</dbReference>
<dbReference type="SMART" id="SM00666">
    <property type="entry name" value="PB1"/>
    <property type="match status" value="1"/>
</dbReference>
<evidence type="ECO:0000256" key="3">
    <source>
        <dbReference type="ARBA" id="ARBA00011726"/>
    </source>
</evidence>
<keyword evidence="4" id="KW-0813">Transport</keyword>
<dbReference type="GO" id="GO:0031410">
    <property type="term" value="C:cytoplasmic vesicle"/>
    <property type="evidence" value="ECO:0007669"/>
    <property type="project" value="UniProtKB-KW"/>
</dbReference>
<evidence type="ECO:0000256" key="7">
    <source>
        <dbReference type="ARBA" id="ARBA00022771"/>
    </source>
</evidence>
<dbReference type="SMR" id="A0A6P3ZSK2"/>
<dbReference type="FunFam" id="1.10.8.10:FF:000085">
    <property type="entry name" value="protein NBR1 homolog"/>
    <property type="match status" value="1"/>
</dbReference>
<evidence type="ECO:0000259" key="14">
    <source>
        <dbReference type="PROSITE" id="PS50030"/>
    </source>
</evidence>
<dbReference type="InterPro" id="IPR053793">
    <property type="entry name" value="PB1-like"/>
</dbReference>
<feature type="compositionally biased region" description="Low complexity" evidence="13">
    <location>
        <begin position="96"/>
        <end position="112"/>
    </location>
</feature>
<dbReference type="InterPro" id="IPR000270">
    <property type="entry name" value="PB1_dom"/>
</dbReference>
<evidence type="ECO:0000259" key="15">
    <source>
        <dbReference type="PROSITE" id="PS50135"/>
    </source>
</evidence>
<keyword evidence="8" id="KW-0862">Zinc</keyword>
<dbReference type="GO" id="GO:0015031">
    <property type="term" value="P:protein transport"/>
    <property type="evidence" value="ECO:0007669"/>
    <property type="project" value="UniProtKB-KW"/>
</dbReference>
<dbReference type="PROSITE" id="PS50030">
    <property type="entry name" value="UBA"/>
    <property type="match status" value="1"/>
</dbReference>
<dbReference type="CDD" id="cd14947">
    <property type="entry name" value="NBR1_like"/>
    <property type="match status" value="1"/>
</dbReference>
<dbReference type="InterPro" id="IPR015940">
    <property type="entry name" value="UBA"/>
</dbReference>
<dbReference type="PANTHER" id="PTHR20930:SF0">
    <property type="entry name" value="PROTEIN ILRUN"/>
    <property type="match status" value="1"/>
</dbReference>
<gene>
    <name evidence="18" type="primary">LOC107418304</name>
</gene>
<keyword evidence="10" id="KW-0072">Autophagy</keyword>
<feature type="compositionally biased region" description="Polar residues" evidence="13">
    <location>
        <begin position="216"/>
        <end position="227"/>
    </location>
</feature>
<dbReference type="Gene3D" id="1.10.8.10">
    <property type="entry name" value="DNA helicase RuvA subunit, C-terminal domain"/>
    <property type="match status" value="2"/>
</dbReference>
<dbReference type="Pfam" id="PF00564">
    <property type="entry name" value="PB1"/>
    <property type="match status" value="1"/>
</dbReference>
<comment type="subcellular location">
    <subcellularLocation>
        <location evidence="2">Cytoplasmic vesicle</location>
        <location evidence="2">Autophagosome</location>
    </subcellularLocation>
    <subcellularLocation>
        <location evidence="1">Vacuole</location>
    </subcellularLocation>
</comment>
<evidence type="ECO:0000256" key="9">
    <source>
        <dbReference type="ARBA" id="ARBA00022927"/>
    </source>
</evidence>
<dbReference type="GO" id="GO:0006914">
    <property type="term" value="P:autophagy"/>
    <property type="evidence" value="ECO:0007669"/>
    <property type="project" value="UniProtKB-KW"/>
</dbReference>
<dbReference type="Pfam" id="PF00569">
    <property type="entry name" value="ZZ"/>
    <property type="match status" value="1"/>
</dbReference>
<accession>A0A6P3ZSK2</accession>